<keyword evidence="9 13" id="KW-0560">Oxidoreductase</keyword>
<evidence type="ECO:0000256" key="2">
    <source>
        <dbReference type="ARBA" id="ARBA00004174"/>
    </source>
</evidence>
<keyword evidence="12" id="KW-0472">Membrane</keyword>
<dbReference type="InterPro" id="IPR050476">
    <property type="entry name" value="Insect_CytP450_Detox"/>
</dbReference>
<comment type="similarity">
    <text evidence="4 13">Belongs to the cytochrome P450 family.</text>
</comment>
<dbReference type="InterPro" id="IPR002401">
    <property type="entry name" value="Cyt_P450_E_grp-I"/>
</dbReference>
<keyword evidence="8" id="KW-0492">Microsome</keyword>
<keyword evidence="10 13" id="KW-0408">Iron</keyword>
<keyword evidence="6 13" id="KW-0479">Metal-binding</keyword>
<evidence type="ECO:0000256" key="8">
    <source>
        <dbReference type="ARBA" id="ARBA00022848"/>
    </source>
</evidence>
<evidence type="ECO:0000256" key="11">
    <source>
        <dbReference type="ARBA" id="ARBA00023033"/>
    </source>
</evidence>
<protein>
    <submittedName>
        <fullName evidence="15 16">Cytochrome P450 3A11-like isoform X3</fullName>
    </submittedName>
</protein>
<evidence type="ECO:0000256" key="7">
    <source>
        <dbReference type="ARBA" id="ARBA00022824"/>
    </source>
</evidence>
<name>A0ABM1TDD0_LIMPO</name>
<comment type="subcellular location">
    <subcellularLocation>
        <location evidence="3">Endoplasmic reticulum membrane</location>
        <topology evidence="3">Peripheral membrane protein</topology>
    </subcellularLocation>
    <subcellularLocation>
        <location evidence="2">Microsome membrane</location>
        <topology evidence="2">Peripheral membrane protein</topology>
    </subcellularLocation>
</comment>
<keyword evidence="11 13" id="KW-0503">Monooxygenase</keyword>
<dbReference type="SUPFAM" id="SSF48264">
    <property type="entry name" value="Cytochrome P450"/>
    <property type="match status" value="1"/>
</dbReference>
<evidence type="ECO:0000313" key="16">
    <source>
        <dbReference type="RefSeq" id="XP_022253887.1"/>
    </source>
</evidence>
<dbReference type="Proteomes" id="UP000694941">
    <property type="component" value="Unplaced"/>
</dbReference>
<sequence>MFIPGGTQPSTEFSSQLTLQRGEHWKEVRSLLTPTFSSSKMRQMTPIMQKAIGILMEKIDEKAQTEEDFDIYEMYQELTTDVIGQTAFGIQTNVQQNPEDPFLTNCRAIFNIQTSEFLIFLLMCFPELYNILYPIRKLVDVIWHQIFSTPGRSLIEGVTKVIEERRKNPALRRADLLQMMLDARMAREDIQNVTAKQLTAGEDEPTEDVSKDKKYGKKQMKFVTDTEIKANSILFLLAGYETTSTALGFTTHILVNRQDVQERIREEINDVLGQDGVLDYNTVNELRYLDQVFSESLRVYPPVITFINRVADEDCQLGDFKIPKDTAIQVPVWQLHHDPEIWSEPYEFKPERFLPENKKDIHPMAYQPFGSGPRNCIGMRMAQLEAKLALARILRSYKLVPSEKTEIGEIQYNVKFLTIGPVHGIHVKVVPV</sequence>
<dbReference type="PRINTS" id="PR00385">
    <property type="entry name" value="P450"/>
</dbReference>
<evidence type="ECO:0000256" key="5">
    <source>
        <dbReference type="ARBA" id="ARBA00022617"/>
    </source>
</evidence>
<keyword evidence="7" id="KW-0256">Endoplasmic reticulum</keyword>
<dbReference type="PANTHER" id="PTHR24292">
    <property type="entry name" value="CYTOCHROME P450"/>
    <property type="match status" value="1"/>
</dbReference>
<dbReference type="Pfam" id="PF00067">
    <property type="entry name" value="p450"/>
    <property type="match status" value="2"/>
</dbReference>
<organism evidence="14 15">
    <name type="scientific">Limulus polyphemus</name>
    <name type="common">Atlantic horseshoe crab</name>
    <dbReference type="NCBI Taxonomy" id="6850"/>
    <lineage>
        <taxon>Eukaryota</taxon>
        <taxon>Metazoa</taxon>
        <taxon>Ecdysozoa</taxon>
        <taxon>Arthropoda</taxon>
        <taxon>Chelicerata</taxon>
        <taxon>Merostomata</taxon>
        <taxon>Xiphosura</taxon>
        <taxon>Limulidae</taxon>
        <taxon>Limulus</taxon>
    </lineage>
</organism>
<evidence type="ECO:0000256" key="12">
    <source>
        <dbReference type="ARBA" id="ARBA00023136"/>
    </source>
</evidence>
<evidence type="ECO:0000313" key="15">
    <source>
        <dbReference type="RefSeq" id="XP_022253886.1"/>
    </source>
</evidence>
<evidence type="ECO:0000256" key="13">
    <source>
        <dbReference type="RuleBase" id="RU000461"/>
    </source>
</evidence>
<dbReference type="InterPro" id="IPR001128">
    <property type="entry name" value="Cyt_P450"/>
</dbReference>
<proteinExistence type="inferred from homology"/>
<dbReference type="InterPro" id="IPR017972">
    <property type="entry name" value="Cyt_P450_CS"/>
</dbReference>
<evidence type="ECO:0000256" key="3">
    <source>
        <dbReference type="ARBA" id="ARBA00004406"/>
    </source>
</evidence>
<keyword evidence="5 13" id="KW-0349">Heme</keyword>
<comment type="cofactor">
    <cofactor evidence="1">
        <name>heme</name>
        <dbReference type="ChEBI" id="CHEBI:30413"/>
    </cofactor>
</comment>
<dbReference type="PROSITE" id="PS00086">
    <property type="entry name" value="CYTOCHROME_P450"/>
    <property type="match status" value="1"/>
</dbReference>
<evidence type="ECO:0000256" key="9">
    <source>
        <dbReference type="ARBA" id="ARBA00023002"/>
    </source>
</evidence>
<dbReference type="InterPro" id="IPR036396">
    <property type="entry name" value="Cyt_P450_sf"/>
</dbReference>
<evidence type="ECO:0000313" key="14">
    <source>
        <dbReference type="Proteomes" id="UP000694941"/>
    </source>
</evidence>
<dbReference type="CDD" id="cd11055">
    <property type="entry name" value="CYP3A-like"/>
    <property type="match status" value="1"/>
</dbReference>
<gene>
    <name evidence="15 16" type="primary">LOC106469604</name>
</gene>
<accession>A0ABM1TDD0</accession>
<dbReference type="GeneID" id="106469604"/>
<evidence type="ECO:0000256" key="1">
    <source>
        <dbReference type="ARBA" id="ARBA00001971"/>
    </source>
</evidence>
<dbReference type="Gene3D" id="1.10.630.10">
    <property type="entry name" value="Cytochrome P450"/>
    <property type="match status" value="1"/>
</dbReference>
<dbReference type="PRINTS" id="PR00463">
    <property type="entry name" value="EP450I"/>
</dbReference>
<evidence type="ECO:0000256" key="10">
    <source>
        <dbReference type="ARBA" id="ARBA00023004"/>
    </source>
</evidence>
<reference evidence="15 16" key="1">
    <citation type="submission" date="2025-05" db="UniProtKB">
        <authorList>
            <consortium name="RefSeq"/>
        </authorList>
    </citation>
    <scope>IDENTIFICATION</scope>
    <source>
        <tissue evidence="15 16">Muscle</tissue>
    </source>
</reference>
<dbReference type="PANTHER" id="PTHR24292:SF102">
    <property type="entry name" value="CYTOCHROME P450 FAMILY-RELATED"/>
    <property type="match status" value="1"/>
</dbReference>
<dbReference type="RefSeq" id="XP_022253886.1">
    <property type="nucleotide sequence ID" value="XM_022398178.1"/>
</dbReference>
<evidence type="ECO:0000256" key="4">
    <source>
        <dbReference type="ARBA" id="ARBA00010617"/>
    </source>
</evidence>
<evidence type="ECO:0000256" key="6">
    <source>
        <dbReference type="ARBA" id="ARBA00022723"/>
    </source>
</evidence>
<keyword evidence="14" id="KW-1185">Reference proteome</keyword>
<dbReference type="RefSeq" id="XP_022253887.1">
    <property type="nucleotide sequence ID" value="XM_022398179.1"/>
</dbReference>